<evidence type="ECO:0000256" key="2">
    <source>
        <dbReference type="ARBA" id="ARBA00022553"/>
    </source>
</evidence>
<dbReference type="HOGENOM" id="CLU_114155_0_0_1"/>
<dbReference type="AlphaFoldDB" id="G1NF46"/>
<dbReference type="OrthoDB" id="8193882at2759"/>
<reference evidence="5 6" key="1">
    <citation type="journal article" date="2010" name="PLoS Biol.">
        <title>Multi-platform next-generation sequencing of the domestic turkey (Meleagris gallopavo): genome assembly and analysis.</title>
        <authorList>
            <person name="Dalloul R.A."/>
            <person name="Long J.A."/>
            <person name="Zimin A.V."/>
            <person name="Aslam L."/>
            <person name="Beal K."/>
            <person name="Blomberg L.A."/>
            <person name="Bouffard P."/>
            <person name="Burt D.W."/>
            <person name="Crasta O."/>
            <person name="Crooijmans R.P."/>
            <person name="Cooper K."/>
            <person name="Coulombe R.A."/>
            <person name="De S."/>
            <person name="Delany M.E."/>
            <person name="Dodgson J.B."/>
            <person name="Dong J.J."/>
            <person name="Evans C."/>
            <person name="Frederickson K.M."/>
            <person name="Flicek P."/>
            <person name="Florea L."/>
            <person name="Folkerts O."/>
            <person name="Groenen M.A."/>
            <person name="Harkins T.T."/>
            <person name="Herrero J."/>
            <person name="Hoffmann S."/>
            <person name="Megens H.J."/>
            <person name="Jiang A."/>
            <person name="de Jong P."/>
            <person name="Kaiser P."/>
            <person name="Kim H."/>
            <person name="Kim K.W."/>
            <person name="Kim S."/>
            <person name="Langenberger D."/>
            <person name="Lee M.K."/>
            <person name="Lee T."/>
            <person name="Mane S."/>
            <person name="Marcais G."/>
            <person name="Marz M."/>
            <person name="McElroy A.P."/>
            <person name="Modise T."/>
            <person name="Nefedov M."/>
            <person name="Notredame C."/>
            <person name="Paton I.R."/>
            <person name="Payne W.S."/>
            <person name="Pertea G."/>
            <person name="Prickett D."/>
            <person name="Puiu D."/>
            <person name="Qioa D."/>
            <person name="Raineri E."/>
            <person name="Ruffier M."/>
            <person name="Salzberg S.L."/>
            <person name="Schatz M.C."/>
            <person name="Scheuring C."/>
            <person name="Schmidt C.J."/>
            <person name="Schroeder S."/>
            <person name="Searle S.M."/>
            <person name="Smith E.J."/>
            <person name="Smith J."/>
            <person name="Sonstegard T.S."/>
            <person name="Stadler P.F."/>
            <person name="Tafer H."/>
            <person name="Tu Z.J."/>
            <person name="Van Tassell C.P."/>
            <person name="Vilella A.J."/>
            <person name="Williams K.P."/>
            <person name="Yorke J.A."/>
            <person name="Zhang L."/>
            <person name="Zhang H.B."/>
            <person name="Zhang X."/>
            <person name="Zhang Y."/>
            <person name="Reed K.M."/>
        </authorList>
    </citation>
    <scope>NUCLEOTIDE SEQUENCE [LARGE SCALE GENOMIC DNA]</scope>
</reference>
<dbReference type="GO" id="GO:0005737">
    <property type="term" value="C:cytoplasm"/>
    <property type="evidence" value="ECO:0007669"/>
    <property type="project" value="InterPro"/>
</dbReference>
<feature type="region of interest" description="Disordered" evidence="4">
    <location>
        <begin position="1"/>
        <end position="29"/>
    </location>
</feature>
<evidence type="ECO:0000313" key="6">
    <source>
        <dbReference type="Proteomes" id="UP000001645"/>
    </source>
</evidence>
<dbReference type="GeneTree" id="ENSGT00950000182985"/>
<comment type="similarity">
    <text evidence="1">Belongs to the PP1 inhibitor family.</text>
</comment>
<dbReference type="Bgee" id="ENSMGAG00000011125">
    <property type="expression patterns" value="Expressed in ileum and 5 other cell types or tissues"/>
</dbReference>
<evidence type="ECO:0008006" key="7">
    <source>
        <dbReference type="Google" id="ProtNLM"/>
    </source>
</evidence>
<name>G1NF46_MELGA</name>
<reference evidence="5" key="2">
    <citation type="submission" date="2025-08" db="UniProtKB">
        <authorList>
            <consortium name="Ensembl"/>
        </authorList>
    </citation>
    <scope>IDENTIFICATION</scope>
</reference>
<evidence type="ECO:0000313" key="5">
    <source>
        <dbReference type="Ensembl" id="ENSMGAP00000011609.2"/>
    </source>
</evidence>
<dbReference type="Pfam" id="PF05361">
    <property type="entry name" value="PP1_inhibitor"/>
    <property type="match status" value="2"/>
</dbReference>
<accession>G1NF46</accession>
<sequence length="163" mass="18679">MASNSSALPRVTFQTPEKPGEESSHRKLGKLTIKYNRKDLQRWLDLEEWINARLQELYQYPVFPSQTVIPEQGSSVEEGVDDESRCVAVADTTELREKTDAEVTGPVIDLEDLLEVPNEEQKLKLQEILHECSSPTEDFITELLSRLKGLRRITNPQKRLPHP</sequence>
<reference evidence="5" key="3">
    <citation type="submission" date="2025-09" db="UniProtKB">
        <authorList>
            <consortium name="Ensembl"/>
        </authorList>
    </citation>
    <scope>IDENTIFICATION</scope>
</reference>
<dbReference type="SUPFAM" id="SSF81790">
    <property type="entry name" value="Myosin phosphatase inhibitor 17kDa protein, CPI-17"/>
    <property type="match status" value="1"/>
</dbReference>
<keyword evidence="3" id="KW-0650">Protein phosphatase inhibitor</keyword>
<dbReference type="PANTHER" id="PTHR16188">
    <property type="entry name" value="PROTEIN PHOSPHATASE 1 INHIBITOR POTENTIATED BY PROTEIN KINASE C"/>
    <property type="match status" value="1"/>
</dbReference>
<evidence type="ECO:0000256" key="1">
    <source>
        <dbReference type="ARBA" id="ARBA00005483"/>
    </source>
</evidence>
<dbReference type="Ensembl" id="ENSMGAT00000012488.2">
    <property type="protein sequence ID" value="ENSMGAP00000011609.2"/>
    <property type="gene ID" value="ENSMGAG00000011125.3"/>
</dbReference>
<dbReference type="Gene3D" id="1.10.150.220">
    <property type="entry name" value="CPI-17"/>
    <property type="match status" value="1"/>
</dbReference>
<dbReference type="InParanoid" id="G1NF46"/>
<protein>
    <recommendedName>
        <fullName evidence="7">Protein phosphatase 1 regulatory inhibitor subunit 14D</fullName>
    </recommendedName>
</protein>
<keyword evidence="6" id="KW-1185">Reference proteome</keyword>
<evidence type="ECO:0000256" key="4">
    <source>
        <dbReference type="SAM" id="MobiDB-lite"/>
    </source>
</evidence>
<dbReference type="Proteomes" id="UP000001645">
    <property type="component" value="Chromosome 5"/>
</dbReference>
<keyword evidence="2" id="KW-0597">Phosphoprotein</keyword>
<dbReference type="PANTHER" id="PTHR16188:SF13">
    <property type="entry name" value="PROTEIN PHOSPHATASE 1 REGULATORY SUBUNIT 14D"/>
    <property type="match status" value="1"/>
</dbReference>
<feature type="compositionally biased region" description="Polar residues" evidence="4">
    <location>
        <begin position="1"/>
        <end position="15"/>
    </location>
</feature>
<dbReference type="InterPro" id="IPR036658">
    <property type="entry name" value="CPI-17_sf"/>
</dbReference>
<proteinExistence type="inferred from homology"/>
<gene>
    <name evidence="5" type="primary">PPP1R14D</name>
</gene>
<evidence type="ECO:0000256" key="3">
    <source>
        <dbReference type="ARBA" id="ARBA00023272"/>
    </source>
</evidence>
<dbReference type="GO" id="GO:0004865">
    <property type="term" value="F:protein serine/threonine phosphatase inhibitor activity"/>
    <property type="evidence" value="ECO:0007669"/>
    <property type="project" value="TreeGrafter"/>
</dbReference>
<dbReference type="InterPro" id="IPR008025">
    <property type="entry name" value="CPI-17"/>
</dbReference>
<organism evidence="5 6">
    <name type="scientific">Meleagris gallopavo</name>
    <name type="common">Wild turkey</name>
    <dbReference type="NCBI Taxonomy" id="9103"/>
    <lineage>
        <taxon>Eukaryota</taxon>
        <taxon>Metazoa</taxon>
        <taxon>Chordata</taxon>
        <taxon>Craniata</taxon>
        <taxon>Vertebrata</taxon>
        <taxon>Euteleostomi</taxon>
        <taxon>Archelosauria</taxon>
        <taxon>Archosauria</taxon>
        <taxon>Dinosauria</taxon>
        <taxon>Saurischia</taxon>
        <taxon>Theropoda</taxon>
        <taxon>Coelurosauria</taxon>
        <taxon>Aves</taxon>
        <taxon>Neognathae</taxon>
        <taxon>Galloanserae</taxon>
        <taxon>Galliformes</taxon>
        <taxon>Phasianidae</taxon>
        <taxon>Meleagridinae</taxon>
        <taxon>Meleagris</taxon>
    </lineage>
</organism>